<dbReference type="InterPro" id="IPR001387">
    <property type="entry name" value="Cro/C1-type_HTH"/>
</dbReference>
<comment type="caution">
    <text evidence="2">The sequence shown here is derived from an EMBL/GenBank/DDBJ whole genome shotgun (WGS) entry which is preliminary data.</text>
</comment>
<dbReference type="SMART" id="SM00530">
    <property type="entry name" value="HTH_XRE"/>
    <property type="match status" value="1"/>
</dbReference>
<feature type="domain" description="HTH cro/C1-type" evidence="1">
    <location>
        <begin position="17"/>
        <end position="71"/>
    </location>
</feature>
<protein>
    <submittedName>
        <fullName evidence="2">Transcriptional regulator</fullName>
    </submittedName>
</protein>
<dbReference type="InterPro" id="IPR010982">
    <property type="entry name" value="Lambda_DNA-bd_dom_sf"/>
</dbReference>
<dbReference type="PROSITE" id="PS50943">
    <property type="entry name" value="HTH_CROC1"/>
    <property type="match status" value="1"/>
</dbReference>
<evidence type="ECO:0000313" key="2">
    <source>
        <dbReference type="EMBL" id="PBD20053.1"/>
    </source>
</evidence>
<dbReference type="AlphaFoldDB" id="A0A2A3JY10"/>
<name>A0A2A3JY10_9RHOB</name>
<dbReference type="GO" id="GO:0003677">
    <property type="term" value="F:DNA binding"/>
    <property type="evidence" value="ECO:0007669"/>
    <property type="project" value="InterPro"/>
</dbReference>
<dbReference type="CDD" id="cd00093">
    <property type="entry name" value="HTH_XRE"/>
    <property type="match status" value="1"/>
</dbReference>
<evidence type="ECO:0000259" key="1">
    <source>
        <dbReference type="PROSITE" id="PS50943"/>
    </source>
</evidence>
<dbReference type="Gene3D" id="1.10.260.40">
    <property type="entry name" value="lambda repressor-like DNA-binding domains"/>
    <property type="match status" value="1"/>
</dbReference>
<gene>
    <name evidence="2" type="ORF">CLG85_06050</name>
</gene>
<proteinExistence type="predicted"/>
<accession>A0A2A3JY10</accession>
<organism evidence="2">
    <name type="scientific">Alloyangia mangrovi</name>
    <dbReference type="NCBI Taxonomy" id="1779329"/>
    <lineage>
        <taxon>Bacteria</taxon>
        <taxon>Pseudomonadati</taxon>
        <taxon>Pseudomonadota</taxon>
        <taxon>Alphaproteobacteria</taxon>
        <taxon>Rhodobacterales</taxon>
        <taxon>Roseobacteraceae</taxon>
        <taxon>Alloyangia</taxon>
    </lineage>
</organism>
<dbReference type="OrthoDB" id="9803379at2"/>
<reference evidence="2" key="1">
    <citation type="submission" date="2017-09" db="EMBL/GenBank/DDBJ databases">
        <title>Yangia sp. SAOS 153D whole genome sequencing.</title>
        <authorList>
            <person name="Verma A."/>
            <person name="Krishnamurthi S."/>
        </authorList>
    </citation>
    <scope>NUCLEOTIDE SEQUENCE [LARGE SCALE GENOMIC DNA]</scope>
    <source>
        <strain evidence="2">SAOS 153D</strain>
    </source>
</reference>
<dbReference type="SUPFAM" id="SSF47413">
    <property type="entry name" value="lambda repressor-like DNA-binding domains"/>
    <property type="match status" value="1"/>
</dbReference>
<dbReference type="EMBL" id="NTHN01000077">
    <property type="protein sequence ID" value="PBD20053.1"/>
    <property type="molecule type" value="Genomic_DNA"/>
</dbReference>
<sequence length="89" mass="9668">MARSLRTPGHLALLDALTDARKAAGMTQQQLADRMKRPQSFVAKVEGGERRLDVVEFAEWTIALGADYGDLLGPVLRSVGGEDATTSRR</sequence>